<accession>A0ABV1K3X1</accession>
<name>A0ABV1K3X1_9PSEU</name>
<dbReference type="InterPro" id="IPR036291">
    <property type="entry name" value="NAD(P)-bd_dom_sf"/>
</dbReference>
<dbReference type="InterPro" id="IPR002347">
    <property type="entry name" value="SDR_fam"/>
</dbReference>
<reference evidence="3 4" key="1">
    <citation type="submission" date="2024-03" db="EMBL/GenBank/DDBJ databases">
        <title>Draft genome sequence of Pseudonocardia tropica JCM 19149.</title>
        <authorList>
            <person name="Butdee W."/>
            <person name="Duangmal K."/>
        </authorList>
    </citation>
    <scope>NUCLEOTIDE SEQUENCE [LARGE SCALE GENOMIC DNA]</scope>
    <source>
        <strain evidence="3 4">JCM 19149</strain>
    </source>
</reference>
<dbReference type="Pfam" id="PF13561">
    <property type="entry name" value="adh_short_C2"/>
    <property type="match status" value="1"/>
</dbReference>
<keyword evidence="4" id="KW-1185">Reference proteome</keyword>
<dbReference type="Gene3D" id="3.40.50.720">
    <property type="entry name" value="NAD(P)-binding Rossmann-like Domain"/>
    <property type="match status" value="2"/>
</dbReference>
<dbReference type="RefSeq" id="WP_345643193.1">
    <property type="nucleotide sequence ID" value="NZ_BAABLY010000014.1"/>
</dbReference>
<dbReference type="EMBL" id="JBEDNP010000022">
    <property type="protein sequence ID" value="MEQ3542042.1"/>
    <property type="molecule type" value="Genomic_DNA"/>
</dbReference>
<gene>
    <name evidence="3" type="ORF">WHI96_24825</name>
</gene>
<evidence type="ECO:0000313" key="4">
    <source>
        <dbReference type="Proteomes" id="UP001464923"/>
    </source>
</evidence>
<comment type="similarity">
    <text evidence="1">Belongs to the short-chain dehydrogenases/reductases (SDR) family.</text>
</comment>
<evidence type="ECO:0000256" key="1">
    <source>
        <dbReference type="ARBA" id="ARBA00006484"/>
    </source>
</evidence>
<dbReference type="Proteomes" id="UP001464923">
    <property type="component" value="Unassembled WGS sequence"/>
</dbReference>
<sequence length="107" mass="10591">MAAGALQGKVAIVTGGASGIGRAGAGRFVEEAFGRLDLPSCDAGLTGFPATALDDDPEAARERFVAGIPQTRLAETGDVADAAVFLASDAASFLTGVVLPVDGGRSI</sequence>
<dbReference type="PANTHER" id="PTHR43639">
    <property type="entry name" value="OXIDOREDUCTASE, SHORT-CHAIN DEHYDROGENASE/REDUCTASE FAMILY (AFU_ORTHOLOGUE AFUA_5G02870)"/>
    <property type="match status" value="1"/>
</dbReference>
<keyword evidence="2" id="KW-0560">Oxidoreductase</keyword>
<proteinExistence type="inferred from homology"/>
<protein>
    <submittedName>
        <fullName evidence="3">SDR family oxidoreductase</fullName>
    </submittedName>
</protein>
<evidence type="ECO:0000313" key="3">
    <source>
        <dbReference type="EMBL" id="MEQ3542042.1"/>
    </source>
</evidence>
<comment type="caution">
    <text evidence="3">The sequence shown here is derived from an EMBL/GenBank/DDBJ whole genome shotgun (WGS) entry which is preliminary data.</text>
</comment>
<evidence type="ECO:0000256" key="2">
    <source>
        <dbReference type="ARBA" id="ARBA00023002"/>
    </source>
</evidence>
<dbReference type="SUPFAM" id="SSF51735">
    <property type="entry name" value="NAD(P)-binding Rossmann-fold domains"/>
    <property type="match status" value="2"/>
</dbReference>
<organism evidence="3 4">
    <name type="scientific">Pseudonocardia tropica</name>
    <dbReference type="NCBI Taxonomy" id="681289"/>
    <lineage>
        <taxon>Bacteria</taxon>
        <taxon>Bacillati</taxon>
        <taxon>Actinomycetota</taxon>
        <taxon>Actinomycetes</taxon>
        <taxon>Pseudonocardiales</taxon>
        <taxon>Pseudonocardiaceae</taxon>
        <taxon>Pseudonocardia</taxon>
    </lineage>
</organism>
<dbReference type="PANTHER" id="PTHR43639:SF1">
    <property type="entry name" value="SHORT-CHAIN DEHYDROGENASE_REDUCTASE FAMILY PROTEIN"/>
    <property type="match status" value="1"/>
</dbReference>